<dbReference type="EMBL" id="RHGB01000003">
    <property type="protein sequence ID" value="RNL66686.1"/>
    <property type="molecule type" value="Genomic_DNA"/>
</dbReference>
<evidence type="ECO:0000313" key="3">
    <source>
        <dbReference type="EMBL" id="RNL66686.1"/>
    </source>
</evidence>
<evidence type="ECO:0000256" key="1">
    <source>
        <dbReference type="SAM" id="Phobius"/>
    </source>
</evidence>
<evidence type="ECO:0000313" key="2">
    <source>
        <dbReference type="EMBL" id="POP53962.1"/>
    </source>
</evidence>
<dbReference type="RefSeq" id="WP_103683160.1">
    <property type="nucleotide sequence ID" value="NZ_PQGG01000009.1"/>
</dbReference>
<dbReference type="AlphaFoldDB" id="A0A2S4HIY5"/>
<accession>A0A2S4HIY5</accession>
<dbReference type="EMBL" id="PQGG01000009">
    <property type="protein sequence ID" value="POP53962.1"/>
    <property type="molecule type" value="Genomic_DNA"/>
</dbReference>
<feature type="transmembrane region" description="Helical" evidence="1">
    <location>
        <begin position="212"/>
        <end position="228"/>
    </location>
</feature>
<feature type="transmembrane region" description="Helical" evidence="1">
    <location>
        <begin position="137"/>
        <end position="160"/>
    </location>
</feature>
<feature type="transmembrane region" description="Helical" evidence="1">
    <location>
        <begin position="172"/>
        <end position="192"/>
    </location>
</feature>
<keyword evidence="1" id="KW-0472">Membrane</keyword>
<keyword evidence="1" id="KW-0812">Transmembrane</keyword>
<dbReference type="Proteomes" id="UP000274695">
    <property type="component" value="Unassembled WGS sequence"/>
</dbReference>
<protein>
    <recommendedName>
        <fullName evidence="6">DUF4386 domain-containing protein</fullName>
    </recommendedName>
</protein>
<feature type="transmembrane region" description="Helical" evidence="1">
    <location>
        <begin position="90"/>
        <end position="117"/>
    </location>
</feature>
<organism evidence="2 4">
    <name type="scientific">Zhongshania marina</name>
    <dbReference type="NCBI Taxonomy" id="2304603"/>
    <lineage>
        <taxon>Bacteria</taxon>
        <taxon>Pseudomonadati</taxon>
        <taxon>Pseudomonadota</taxon>
        <taxon>Gammaproteobacteria</taxon>
        <taxon>Cellvibrionales</taxon>
        <taxon>Spongiibacteraceae</taxon>
        <taxon>Zhongshania</taxon>
    </lineage>
</organism>
<sequence>MNEITKNNIHLFYGWSGVAFVVILSFAFIVVAGFFPPPSASLPANEIAEILSGNSAAIKFAMMLTMFAAMFYFLFTVITAKLISKVEGEVGVLTLTYASSGGFNLIAFSFPAIWWITAVFRADTPSYVVQFLNDMSWLEFLGFVTPTLMLMSVTAVVSFVDKSKDPLFPRWFGCFCLWGVTMFIPGQVIFFFNEGPFSWDGMVGFWVPAIDFYLQFIFTIFFVLRYIYRERREI</sequence>
<evidence type="ECO:0008006" key="6">
    <source>
        <dbReference type="Google" id="ProtNLM"/>
    </source>
</evidence>
<proteinExistence type="predicted"/>
<feature type="transmembrane region" description="Helical" evidence="1">
    <location>
        <begin position="56"/>
        <end position="78"/>
    </location>
</feature>
<name>A0A2S4HIY5_9GAMM</name>
<reference evidence="3 5" key="2">
    <citation type="submission" date="2018-10" db="EMBL/GenBank/DDBJ databases">
        <title>Draft genome sequence of Zhongshania sp. DSW25-10.</title>
        <authorList>
            <person name="Oh J."/>
        </authorList>
    </citation>
    <scope>NUCLEOTIDE SEQUENCE [LARGE SCALE GENOMIC DNA]</scope>
    <source>
        <strain evidence="3 5">DSW25-10</strain>
    </source>
</reference>
<feature type="transmembrane region" description="Helical" evidence="1">
    <location>
        <begin position="12"/>
        <end position="36"/>
    </location>
</feature>
<gene>
    <name evidence="2" type="ORF">C0068_03735</name>
    <name evidence="3" type="ORF">D0911_03870</name>
</gene>
<dbReference type="Proteomes" id="UP000237222">
    <property type="component" value="Unassembled WGS sequence"/>
</dbReference>
<dbReference type="OrthoDB" id="7066463at2"/>
<comment type="caution">
    <text evidence="2">The sequence shown here is derived from an EMBL/GenBank/DDBJ whole genome shotgun (WGS) entry which is preliminary data.</text>
</comment>
<evidence type="ECO:0000313" key="5">
    <source>
        <dbReference type="Proteomes" id="UP000274695"/>
    </source>
</evidence>
<reference evidence="2 4" key="1">
    <citation type="submission" date="2018-01" db="EMBL/GenBank/DDBJ databases">
        <authorList>
            <person name="Yu X.-D."/>
        </authorList>
    </citation>
    <scope>NUCLEOTIDE SEQUENCE [LARGE SCALE GENOMIC DNA]</scope>
    <source>
        <strain evidence="2 4">ZX-21</strain>
    </source>
</reference>
<keyword evidence="1" id="KW-1133">Transmembrane helix</keyword>
<keyword evidence="5" id="KW-1185">Reference proteome</keyword>
<evidence type="ECO:0000313" key="4">
    <source>
        <dbReference type="Proteomes" id="UP000237222"/>
    </source>
</evidence>